<proteinExistence type="predicted"/>
<gene>
    <name evidence="1" type="ORF">ACOLOM_LOCUS9911</name>
</gene>
<organism evidence="1 2">
    <name type="scientific">Acaulospora colombiana</name>
    <dbReference type="NCBI Taxonomy" id="27376"/>
    <lineage>
        <taxon>Eukaryota</taxon>
        <taxon>Fungi</taxon>
        <taxon>Fungi incertae sedis</taxon>
        <taxon>Mucoromycota</taxon>
        <taxon>Glomeromycotina</taxon>
        <taxon>Glomeromycetes</taxon>
        <taxon>Diversisporales</taxon>
        <taxon>Acaulosporaceae</taxon>
        <taxon>Acaulospora</taxon>
    </lineage>
</organism>
<dbReference type="Proteomes" id="UP000789525">
    <property type="component" value="Unassembled WGS sequence"/>
</dbReference>
<sequence>EKANRKLYISVVTNISNQFSMLAALDIVEYNWLKDIDPWKRAILESRTSKNSHANPPYRRTPDAPNPHPHSSNGELCMMDKVGKGNIERECQKTMSVSLHTITHVIHLTLAPLNSSFSLIYLIINRQAFE</sequence>
<evidence type="ECO:0000313" key="2">
    <source>
        <dbReference type="Proteomes" id="UP000789525"/>
    </source>
</evidence>
<protein>
    <submittedName>
        <fullName evidence="1">15349_t:CDS:1</fullName>
    </submittedName>
</protein>
<keyword evidence="2" id="KW-1185">Reference proteome</keyword>
<name>A0ACA9P738_9GLOM</name>
<dbReference type="EMBL" id="CAJVPT010030050">
    <property type="protein sequence ID" value="CAG8693007.1"/>
    <property type="molecule type" value="Genomic_DNA"/>
</dbReference>
<reference evidence="1" key="1">
    <citation type="submission" date="2021-06" db="EMBL/GenBank/DDBJ databases">
        <authorList>
            <person name="Kallberg Y."/>
            <person name="Tangrot J."/>
            <person name="Rosling A."/>
        </authorList>
    </citation>
    <scope>NUCLEOTIDE SEQUENCE</scope>
    <source>
        <strain evidence="1">CL356</strain>
    </source>
</reference>
<evidence type="ECO:0000313" key="1">
    <source>
        <dbReference type="EMBL" id="CAG8693007.1"/>
    </source>
</evidence>
<accession>A0ACA9P738</accession>
<comment type="caution">
    <text evidence="1">The sequence shown here is derived from an EMBL/GenBank/DDBJ whole genome shotgun (WGS) entry which is preliminary data.</text>
</comment>
<feature type="non-terminal residue" evidence="1">
    <location>
        <position position="1"/>
    </location>
</feature>